<reference evidence="1" key="1">
    <citation type="submission" date="2022-05" db="EMBL/GenBank/DDBJ databases">
        <authorList>
            <person name="Colautti A."/>
            <person name="Iacumin L."/>
        </authorList>
    </citation>
    <scope>NUCLEOTIDE SEQUENCE</scope>
    <source>
        <strain evidence="1">DSM 30747</strain>
    </source>
</reference>
<gene>
    <name evidence="1" type="ORF">M9R61_18490</name>
</gene>
<keyword evidence="2" id="KW-1185">Reference proteome</keyword>
<accession>A0A9X3LDL9</accession>
<dbReference type="AlphaFoldDB" id="A0A9X3LDL9"/>
<dbReference type="EMBL" id="JAMKBI010000019">
    <property type="protein sequence ID" value="MCZ8535294.1"/>
    <property type="molecule type" value="Genomic_DNA"/>
</dbReference>
<evidence type="ECO:0000313" key="2">
    <source>
        <dbReference type="Proteomes" id="UP001152172"/>
    </source>
</evidence>
<name>A0A9X3LDL9_9BACI</name>
<organism evidence="1 2">
    <name type="scientific">Psychrobacillus psychrodurans</name>
    <dbReference type="NCBI Taxonomy" id="126157"/>
    <lineage>
        <taxon>Bacteria</taxon>
        <taxon>Bacillati</taxon>
        <taxon>Bacillota</taxon>
        <taxon>Bacilli</taxon>
        <taxon>Bacillales</taxon>
        <taxon>Bacillaceae</taxon>
        <taxon>Psychrobacillus</taxon>
    </lineage>
</organism>
<evidence type="ECO:0000313" key="1">
    <source>
        <dbReference type="EMBL" id="MCZ8535294.1"/>
    </source>
</evidence>
<dbReference type="Proteomes" id="UP001152172">
    <property type="component" value="Unassembled WGS sequence"/>
</dbReference>
<proteinExistence type="predicted"/>
<dbReference type="RefSeq" id="WP_269923285.1">
    <property type="nucleotide sequence ID" value="NZ_JAMKBI010000019.1"/>
</dbReference>
<sequence length="219" mass="25422">MFNWLTEIEEPPFQFYNDDNVELNFKRLDSTVELSEMSTVCQLFASFDLIFGEDSLTTLPTPNDNALETILNEVVPHYLDIKQIFIDGKLKEINVRFLKKESKKIVQDLLSNGIYPVIPDLYRTRHLNLATEPRVVKHYLVNQELIDPLDIKETEKIRGFFMCSFFIESGSILLQPTGWKLDDNLKESLTIRAFITFAKKIVLVVDNKDMSVIELHIYG</sequence>
<comment type="caution">
    <text evidence="1">The sequence shown here is derived from an EMBL/GenBank/DDBJ whole genome shotgun (WGS) entry which is preliminary data.</text>
</comment>
<protein>
    <submittedName>
        <fullName evidence="1">Uncharacterized protein</fullName>
    </submittedName>
</protein>